<evidence type="ECO:0000256" key="1">
    <source>
        <dbReference type="ARBA" id="ARBA00022448"/>
    </source>
</evidence>
<dbReference type="PROSITE" id="PS00211">
    <property type="entry name" value="ABC_TRANSPORTER_1"/>
    <property type="match status" value="1"/>
</dbReference>
<dbReference type="InterPro" id="IPR050093">
    <property type="entry name" value="ABC_SmlMolc_Importer"/>
</dbReference>
<dbReference type="PANTHER" id="PTHR42781">
    <property type="entry name" value="SPERMIDINE/PUTRESCINE IMPORT ATP-BINDING PROTEIN POTA"/>
    <property type="match status" value="1"/>
</dbReference>
<evidence type="ECO:0000313" key="6">
    <source>
        <dbReference type="Proteomes" id="UP000503447"/>
    </source>
</evidence>
<dbReference type="InterPro" id="IPR003593">
    <property type="entry name" value="AAA+_ATPase"/>
</dbReference>
<dbReference type="GO" id="GO:0005524">
    <property type="term" value="F:ATP binding"/>
    <property type="evidence" value="ECO:0007669"/>
    <property type="project" value="UniProtKB-KW"/>
</dbReference>
<dbReference type="PROSITE" id="PS50893">
    <property type="entry name" value="ABC_TRANSPORTER_2"/>
    <property type="match status" value="1"/>
</dbReference>
<dbReference type="SUPFAM" id="SSF52540">
    <property type="entry name" value="P-loop containing nucleoside triphosphate hydrolases"/>
    <property type="match status" value="1"/>
</dbReference>
<evidence type="ECO:0000256" key="3">
    <source>
        <dbReference type="ARBA" id="ARBA00022840"/>
    </source>
</evidence>
<dbReference type="RefSeq" id="WP_171471006.1">
    <property type="nucleotide sequence ID" value="NZ_CP053452.2"/>
</dbReference>
<name>A0A6M5YMK1_9BACT</name>
<sequence>MIAVEGLCIRQAAFALEDVTFTVPTGAYAALMGPTGTGKTTILEAIAGLRAPTAGRIRLAGRDVTALPPAARNVGYVPQDAALFKTMTVWANLAFALTVRSTPPKEIDARVNELADRLGLTALLGRYAVGLSGGESQRVALGRALAFRPPVLLLDEPLNAVDELTRDRMVALLNDVRSGSETTVLHVTHSRAEAELLGTRLLRLQSGRVTECGE</sequence>
<dbReference type="KEGG" id="ftj:FTUN_2697"/>
<dbReference type="InterPro" id="IPR017871">
    <property type="entry name" value="ABC_transporter-like_CS"/>
</dbReference>
<dbReference type="Gene3D" id="3.40.50.300">
    <property type="entry name" value="P-loop containing nucleotide triphosphate hydrolases"/>
    <property type="match status" value="1"/>
</dbReference>
<keyword evidence="2" id="KW-0547">Nucleotide-binding</keyword>
<dbReference type="InterPro" id="IPR003439">
    <property type="entry name" value="ABC_transporter-like_ATP-bd"/>
</dbReference>
<evidence type="ECO:0000313" key="5">
    <source>
        <dbReference type="EMBL" id="QJW95158.1"/>
    </source>
</evidence>
<dbReference type="SMART" id="SM00382">
    <property type="entry name" value="AAA"/>
    <property type="match status" value="1"/>
</dbReference>
<dbReference type="InterPro" id="IPR027417">
    <property type="entry name" value="P-loop_NTPase"/>
</dbReference>
<dbReference type="Proteomes" id="UP000503447">
    <property type="component" value="Chromosome"/>
</dbReference>
<gene>
    <name evidence="5" type="ORF">FTUN_2697</name>
</gene>
<organism evidence="5 6">
    <name type="scientific">Frigoriglobus tundricola</name>
    <dbReference type="NCBI Taxonomy" id="2774151"/>
    <lineage>
        <taxon>Bacteria</taxon>
        <taxon>Pseudomonadati</taxon>
        <taxon>Planctomycetota</taxon>
        <taxon>Planctomycetia</taxon>
        <taxon>Gemmatales</taxon>
        <taxon>Gemmataceae</taxon>
        <taxon>Frigoriglobus</taxon>
    </lineage>
</organism>
<dbReference type="PANTHER" id="PTHR42781:SF4">
    <property type="entry name" value="SPERMIDINE_PUTRESCINE IMPORT ATP-BINDING PROTEIN POTA"/>
    <property type="match status" value="1"/>
</dbReference>
<keyword evidence="6" id="KW-1185">Reference proteome</keyword>
<evidence type="ECO:0000256" key="2">
    <source>
        <dbReference type="ARBA" id="ARBA00022741"/>
    </source>
</evidence>
<evidence type="ECO:0000259" key="4">
    <source>
        <dbReference type="PROSITE" id="PS50893"/>
    </source>
</evidence>
<dbReference type="Pfam" id="PF00005">
    <property type="entry name" value="ABC_tran"/>
    <property type="match status" value="1"/>
</dbReference>
<keyword evidence="3" id="KW-0067">ATP-binding</keyword>
<reference evidence="6" key="1">
    <citation type="submission" date="2020-05" db="EMBL/GenBank/DDBJ databases">
        <title>Frigoriglobus tundricola gen. nov., sp. nov., a psychrotolerant cellulolytic planctomycete of the family Gemmataceae with two divergent copies of 16S rRNA gene.</title>
        <authorList>
            <person name="Kulichevskaya I.S."/>
            <person name="Ivanova A.A."/>
            <person name="Naumoff D.G."/>
            <person name="Beletsky A.V."/>
            <person name="Rijpstra W.I.C."/>
            <person name="Sinninghe Damste J.S."/>
            <person name="Mardanov A.V."/>
            <person name="Ravin N.V."/>
            <person name="Dedysh S.N."/>
        </authorList>
    </citation>
    <scope>NUCLEOTIDE SEQUENCE [LARGE SCALE GENOMIC DNA]</scope>
    <source>
        <strain evidence="6">PL17</strain>
    </source>
</reference>
<dbReference type="EMBL" id="CP053452">
    <property type="protein sequence ID" value="QJW95158.1"/>
    <property type="molecule type" value="Genomic_DNA"/>
</dbReference>
<dbReference type="AlphaFoldDB" id="A0A6M5YMK1"/>
<accession>A0A6M5YMK1</accession>
<protein>
    <recommendedName>
        <fullName evidence="4">ABC transporter domain-containing protein</fullName>
    </recommendedName>
</protein>
<keyword evidence="1" id="KW-0813">Transport</keyword>
<proteinExistence type="predicted"/>
<feature type="domain" description="ABC transporter" evidence="4">
    <location>
        <begin position="1"/>
        <end position="214"/>
    </location>
</feature>
<dbReference type="GO" id="GO:0016887">
    <property type="term" value="F:ATP hydrolysis activity"/>
    <property type="evidence" value="ECO:0007669"/>
    <property type="project" value="InterPro"/>
</dbReference>